<evidence type="ECO:0000256" key="5">
    <source>
        <dbReference type="ARBA" id="ARBA00022741"/>
    </source>
</evidence>
<dbReference type="GO" id="GO:0006400">
    <property type="term" value="P:tRNA modification"/>
    <property type="evidence" value="ECO:0007669"/>
    <property type="project" value="UniProtKB-UniRule"/>
</dbReference>
<organism evidence="10 11">
    <name type="scientific">[Anoxybacillus] calidus</name>
    <dbReference type="NCBI Taxonomy" id="575178"/>
    <lineage>
        <taxon>Bacteria</taxon>
        <taxon>Bacillati</taxon>
        <taxon>Bacillota</taxon>
        <taxon>Bacilli</taxon>
        <taxon>Bacillales</taxon>
        <taxon>Anoxybacillaceae</taxon>
        <taxon>Paranoxybacillus</taxon>
    </lineage>
</organism>
<keyword evidence="3 8" id="KW-0436">Ligase</keyword>
<dbReference type="GO" id="GO:0005737">
    <property type="term" value="C:cytoplasm"/>
    <property type="evidence" value="ECO:0007669"/>
    <property type="project" value="UniProtKB-SubCell"/>
</dbReference>
<dbReference type="SMART" id="SM00977">
    <property type="entry name" value="TilS_C"/>
    <property type="match status" value="1"/>
</dbReference>
<dbReference type="CDD" id="cd01992">
    <property type="entry name" value="TilS_N"/>
    <property type="match status" value="1"/>
</dbReference>
<dbReference type="InterPro" id="IPR012796">
    <property type="entry name" value="Lysidine-tRNA-synth_C"/>
</dbReference>
<dbReference type="InterPro" id="IPR012094">
    <property type="entry name" value="tRNA_Ile_lys_synt"/>
</dbReference>
<dbReference type="Pfam" id="PF11734">
    <property type="entry name" value="TilS_C"/>
    <property type="match status" value="1"/>
</dbReference>
<evidence type="ECO:0000313" key="11">
    <source>
        <dbReference type="Proteomes" id="UP000580891"/>
    </source>
</evidence>
<dbReference type="Gene3D" id="3.30.465.60">
    <property type="match status" value="1"/>
</dbReference>
<name>A0A7V9Z2X3_9BACL</name>
<proteinExistence type="inferred from homology"/>
<dbReference type="EC" id="6.3.4.19" evidence="8"/>
<comment type="subcellular location">
    <subcellularLocation>
        <location evidence="1 8">Cytoplasm</location>
    </subcellularLocation>
</comment>
<keyword evidence="11" id="KW-1185">Reference proteome</keyword>
<gene>
    <name evidence="8" type="primary">tilS</name>
    <name evidence="10" type="ORF">HNQ85_003379</name>
</gene>
<evidence type="ECO:0000256" key="4">
    <source>
        <dbReference type="ARBA" id="ARBA00022694"/>
    </source>
</evidence>
<comment type="caution">
    <text evidence="10">The sequence shown here is derived from an EMBL/GenBank/DDBJ whole genome shotgun (WGS) entry which is preliminary data.</text>
</comment>
<evidence type="ECO:0000256" key="8">
    <source>
        <dbReference type="HAMAP-Rule" id="MF_01161"/>
    </source>
</evidence>
<dbReference type="Pfam" id="PF01171">
    <property type="entry name" value="ATP_bind_3"/>
    <property type="match status" value="1"/>
</dbReference>
<dbReference type="Proteomes" id="UP000580891">
    <property type="component" value="Unassembled WGS sequence"/>
</dbReference>
<evidence type="ECO:0000259" key="9">
    <source>
        <dbReference type="SMART" id="SM00977"/>
    </source>
</evidence>
<dbReference type="InterPro" id="IPR015262">
    <property type="entry name" value="tRNA_Ile_lys_synt_subst-bd"/>
</dbReference>
<dbReference type="Pfam" id="PF09179">
    <property type="entry name" value="TilS"/>
    <property type="match status" value="1"/>
</dbReference>
<dbReference type="EMBL" id="JACDUU010000012">
    <property type="protein sequence ID" value="MBA2873046.1"/>
    <property type="molecule type" value="Genomic_DNA"/>
</dbReference>
<sequence length="461" mass="53652">MLEKVRLFLKKHDLLAPNSTVVIGVSGGPDSLALLHIFSKLRNEFQLHIIAAHVDHMFRGQQSEEDMKFVKHFCAELGIICEAKQINVPEFQKRSRLSAQAAARECRYHFFEEVMKKYSARYLALGHHGDDQIETILMRLVRGSIGRGYGGIPVKRKFGLGYIIRPLLSVSRDEIEAYCEEHQLQPRYDPSNEKNNYTRNRFRHYVVPLLKKENPNVHERFQHYSEMVAEDEAFLEELTLQTLNKVIRRQQGKITLQIEPFKTIPKPLQRRGIQLILNYLYRDIPPDLSSIHISSLLTFLDRKCPSGRLDFPNGLKIIRSYDICTFTFQEERMDTYRFKIEVPSVLSLPNGYAIISEVWEHYPKELTGNDVFIIDSESVSLPLYVRTRRAGDRMTLKGTDGTKKIKDIFIDAKIPLAERERWPIVEDGIGNILWLPCLKKSSYEATDITKKRYIVLHYKEQ</sequence>
<evidence type="ECO:0000256" key="1">
    <source>
        <dbReference type="ARBA" id="ARBA00004496"/>
    </source>
</evidence>
<comment type="domain">
    <text evidence="8">The N-terminal region contains the highly conserved SGGXDS motif, predicted to be a P-loop motif involved in ATP binding.</text>
</comment>
<dbReference type="InterPro" id="IPR011063">
    <property type="entry name" value="TilS/TtcA_N"/>
</dbReference>
<dbReference type="InterPro" id="IPR014729">
    <property type="entry name" value="Rossmann-like_a/b/a_fold"/>
</dbReference>
<dbReference type="SUPFAM" id="SSF82829">
    <property type="entry name" value="MesJ substrate recognition domain-like"/>
    <property type="match status" value="1"/>
</dbReference>
<dbReference type="HAMAP" id="MF_01161">
    <property type="entry name" value="tRNA_Ile_lys_synt"/>
    <property type="match status" value="1"/>
</dbReference>
<dbReference type="NCBIfam" id="TIGR02432">
    <property type="entry name" value="lysidine_TilS_N"/>
    <property type="match status" value="1"/>
</dbReference>
<evidence type="ECO:0000256" key="7">
    <source>
        <dbReference type="ARBA" id="ARBA00048539"/>
    </source>
</evidence>
<dbReference type="SUPFAM" id="SSF56037">
    <property type="entry name" value="PheT/TilS domain"/>
    <property type="match status" value="1"/>
</dbReference>
<reference evidence="10 11" key="1">
    <citation type="submission" date="2020-07" db="EMBL/GenBank/DDBJ databases">
        <title>Genomic Encyclopedia of Type Strains, Phase IV (KMG-IV): sequencing the most valuable type-strain genomes for metagenomic binning, comparative biology and taxonomic classification.</title>
        <authorList>
            <person name="Goeker M."/>
        </authorList>
    </citation>
    <scope>NUCLEOTIDE SEQUENCE [LARGE SCALE GENOMIC DNA]</scope>
    <source>
        <strain evidence="10 11">DSM 25220</strain>
    </source>
</reference>
<keyword evidence="6 8" id="KW-0067">ATP-binding</keyword>
<dbReference type="GO" id="GO:0032267">
    <property type="term" value="F:tRNA(Ile)-lysidine synthase activity"/>
    <property type="evidence" value="ECO:0007669"/>
    <property type="project" value="UniProtKB-EC"/>
</dbReference>
<dbReference type="NCBIfam" id="TIGR02433">
    <property type="entry name" value="lysidine_TilS_C"/>
    <property type="match status" value="1"/>
</dbReference>
<keyword evidence="2 8" id="KW-0963">Cytoplasm</keyword>
<feature type="binding site" evidence="8">
    <location>
        <begin position="26"/>
        <end position="31"/>
    </location>
    <ligand>
        <name>ATP</name>
        <dbReference type="ChEBI" id="CHEBI:30616"/>
    </ligand>
</feature>
<comment type="catalytic activity">
    <reaction evidence="7 8">
        <text>cytidine(34) in tRNA(Ile2) + L-lysine + ATP = lysidine(34) in tRNA(Ile2) + AMP + diphosphate + H(+)</text>
        <dbReference type="Rhea" id="RHEA:43744"/>
        <dbReference type="Rhea" id="RHEA-COMP:10625"/>
        <dbReference type="Rhea" id="RHEA-COMP:10670"/>
        <dbReference type="ChEBI" id="CHEBI:15378"/>
        <dbReference type="ChEBI" id="CHEBI:30616"/>
        <dbReference type="ChEBI" id="CHEBI:32551"/>
        <dbReference type="ChEBI" id="CHEBI:33019"/>
        <dbReference type="ChEBI" id="CHEBI:82748"/>
        <dbReference type="ChEBI" id="CHEBI:83665"/>
        <dbReference type="ChEBI" id="CHEBI:456215"/>
        <dbReference type="EC" id="6.3.4.19"/>
    </reaction>
</comment>
<keyword evidence="4 8" id="KW-0819">tRNA processing</keyword>
<evidence type="ECO:0000256" key="6">
    <source>
        <dbReference type="ARBA" id="ARBA00022840"/>
    </source>
</evidence>
<dbReference type="SUPFAM" id="SSF52402">
    <property type="entry name" value="Adenine nucleotide alpha hydrolases-like"/>
    <property type="match status" value="1"/>
</dbReference>
<comment type="similarity">
    <text evidence="8">Belongs to the tRNA(Ile)-lysidine synthase family.</text>
</comment>
<evidence type="ECO:0000256" key="2">
    <source>
        <dbReference type="ARBA" id="ARBA00022490"/>
    </source>
</evidence>
<feature type="domain" description="Lysidine-tRNA(Ile) synthetase C-terminal" evidence="9">
    <location>
        <begin position="383"/>
        <end position="456"/>
    </location>
</feature>
<dbReference type="GO" id="GO:0005524">
    <property type="term" value="F:ATP binding"/>
    <property type="evidence" value="ECO:0007669"/>
    <property type="project" value="UniProtKB-UniRule"/>
</dbReference>
<dbReference type="AlphaFoldDB" id="A0A7V9Z2X3"/>
<comment type="function">
    <text evidence="8">Ligates lysine onto the cytidine present at position 34 of the AUA codon-specific tRNA(Ile) that contains the anticodon CAU, in an ATP-dependent manner. Cytidine is converted to lysidine, thus changing the amino acid specificity of the tRNA from methionine to isoleucine.</text>
</comment>
<accession>A0A7V9Z2X3</accession>
<dbReference type="InterPro" id="IPR012795">
    <property type="entry name" value="tRNA_Ile_lys_synt_N"/>
</dbReference>
<evidence type="ECO:0000256" key="3">
    <source>
        <dbReference type="ARBA" id="ARBA00022598"/>
    </source>
</evidence>
<evidence type="ECO:0000313" key="10">
    <source>
        <dbReference type="EMBL" id="MBA2873046.1"/>
    </source>
</evidence>
<dbReference type="PANTHER" id="PTHR43033:SF1">
    <property type="entry name" value="TRNA(ILE)-LYSIDINE SYNTHASE-RELATED"/>
    <property type="match status" value="1"/>
</dbReference>
<keyword evidence="5 8" id="KW-0547">Nucleotide-binding</keyword>
<dbReference type="Gene3D" id="3.40.50.620">
    <property type="entry name" value="HUPs"/>
    <property type="match status" value="1"/>
</dbReference>
<dbReference type="PANTHER" id="PTHR43033">
    <property type="entry name" value="TRNA(ILE)-LYSIDINE SYNTHASE-RELATED"/>
    <property type="match status" value="1"/>
</dbReference>
<dbReference type="RefSeq" id="WP_181538787.1">
    <property type="nucleotide sequence ID" value="NZ_JACDUU010000012.1"/>
</dbReference>
<protein>
    <recommendedName>
        <fullName evidence="8">tRNA(Ile)-lysidine synthase</fullName>
        <ecNumber evidence="8">6.3.4.19</ecNumber>
    </recommendedName>
    <alternativeName>
        <fullName evidence="8">tRNA(Ile)-2-lysyl-cytidine synthase</fullName>
    </alternativeName>
    <alternativeName>
        <fullName evidence="8">tRNA(Ile)-lysidine synthetase</fullName>
    </alternativeName>
</protein>